<reference evidence="1 2" key="1">
    <citation type="journal article" date="2014" name="ISME J.">
        <title>Adaptation of an abundant Roseobacter RCA organism to pelagic systems revealed by genomic and transcriptomic analyses.</title>
        <authorList>
            <person name="Voget S."/>
            <person name="Wemheuer B."/>
            <person name="Brinkhoff T."/>
            <person name="Vollmers J."/>
            <person name="Dietrich S."/>
            <person name="Giebel H.A."/>
            <person name="Beardsley C."/>
            <person name="Sardemann C."/>
            <person name="Bakenhus I."/>
            <person name="Billerbeck S."/>
            <person name="Daniel R."/>
            <person name="Simon M."/>
        </authorList>
    </citation>
    <scope>NUCLEOTIDE SEQUENCE [LARGE SCALE GENOMIC DNA]</scope>
    <source>
        <strain evidence="1 2">RCA23</strain>
    </source>
</reference>
<dbReference type="GO" id="GO:0004067">
    <property type="term" value="F:asparaginase activity"/>
    <property type="evidence" value="ECO:0007669"/>
    <property type="project" value="UniProtKB-EC"/>
</dbReference>
<protein>
    <submittedName>
        <fullName evidence="1">L-asparaginase II</fullName>
        <ecNumber evidence="1">3.5.1.1</ecNumber>
    </submittedName>
</protein>
<dbReference type="EMBL" id="CP003984">
    <property type="protein sequence ID" value="AII86026.1"/>
    <property type="molecule type" value="Genomic_DNA"/>
</dbReference>
<organism evidence="1 2">
    <name type="scientific">Planktomarina temperata RCA23</name>
    <dbReference type="NCBI Taxonomy" id="666509"/>
    <lineage>
        <taxon>Bacteria</taxon>
        <taxon>Pseudomonadati</taxon>
        <taxon>Pseudomonadota</taxon>
        <taxon>Alphaproteobacteria</taxon>
        <taxon>Rhodobacterales</taxon>
        <taxon>Paracoccaceae</taxon>
        <taxon>Planktomarina</taxon>
    </lineage>
</organism>
<dbReference type="Proteomes" id="UP000028680">
    <property type="component" value="Chromosome"/>
</dbReference>
<keyword evidence="2" id="KW-1185">Reference proteome</keyword>
<dbReference type="EC" id="3.5.1.1" evidence="1"/>
<gene>
    <name evidence="1" type="ORF">RCA23_c04660</name>
</gene>
<dbReference type="KEGG" id="ptp:RCA23_c04660"/>
<dbReference type="PANTHER" id="PTHR42110:SF1">
    <property type="entry name" value="L-ASPARAGINASE, PUTATIVE (AFU_ORTHOLOGUE AFUA_3G11890)-RELATED"/>
    <property type="match status" value="1"/>
</dbReference>
<name>A0AAN0RH44_9RHOB</name>
<dbReference type="InterPro" id="IPR010349">
    <property type="entry name" value="Asparaginase_II"/>
</dbReference>
<dbReference type="Pfam" id="PF06089">
    <property type="entry name" value="Asparaginase_II"/>
    <property type="match status" value="1"/>
</dbReference>
<dbReference type="AlphaFoldDB" id="A0AAN0RH44"/>
<evidence type="ECO:0000313" key="1">
    <source>
        <dbReference type="EMBL" id="AII86026.1"/>
    </source>
</evidence>
<sequence>MGEALKGYSWQKNAYLETEMLNATPLIEVWRGEFLESQHRGHAVVCNFEGEIIEAWGDPEHVILPRSSCKILQALPLVTSGAAAAQGLTARHLALACASHQGADIHSQLVLDWLGQLGKTDADFRCGTQWPRDIPASNHLVKTDQSACRYHNNCSGKHCGFLTLAQHLRAGPEYHEVDHPVQIAVRAAFEEMTGETSPGYGIDGCSAPNWACSIAGLARAMARCAAGGADPLGKAASQLRDAMMAHPELVAGETRACTELMRAAPGVALKTGAEAVFIAIIPGLRAGIAVKIEDGATRASEALIAALLIRLGVLEADHPAALKRLGPIHNWDGLQTGQISALL</sequence>
<dbReference type="PANTHER" id="PTHR42110">
    <property type="entry name" value="L-ASPARAGINASE, PUTATIVE (AFU_ORTHOLOGUE AFUA_3G11890)-RELATED"/>
    <property type="match status" value="1"/>
</dbReference>
<keyword evidence="1" id="KW-0378">Hydrolase</keyword>
<evidence type="ECO:0000313" key="2">
    <source>
        <dbReference type="Proteomes" id="UP000028680"/>
    </source>
</evidence>
<accession>A0AAN0RH44</accession>
<proteinExistence type="predicted"/>